<keyword evidence="4" id="KW-1185">Reference proteome</keyword>
<name>A0A833QFT8_9POAL</name>
<evidence type="ECO:0000259" key="2">
    <source>
        <dbReference type="PROSITE" id="PS52045"/>
    </source>
</evidence>
<evidence type="ECO:0000313" key="4">
    <source>
        <dbReference type="Proteomes" id="UP000623129"/>
    </source>
</evidence>
<dbReference type="InterPro" id="IPR004314">
    <property type="entry name" value="Neprosin"/>
</dbReference>
<proteinExistence type="predicted"/>
<organism evidence="3 4">
    <name type="scientific">Carex littledalei</name>
    <dbReference type="NCBI Taxonomy" id="544730"/>
    <lineage>
        <taxon>Eukaryota</taxon>
        <taxon>Viridiplantae</taxon>
        <taxon>Streptophyta</taxon>
        <taxon>Embryophyta</taxon>
        <taxon>Tracheophyta</taxon>
        <taxon>Spermatophyta</taxon>
        <taxon>Magnoliopsida</taxon>
        <taxon>Liliopsida</taxon>
        <taxon>Poales</taxon>
        <taxon>Cyperaceae</taxon>
        <taxon>Cyperoideae</taxon>
        <taxon>Cariceae</taxon>
        <taxon>Carex</taxon>
        <taxon>Carex subgen. Euthyceras</taxon>
    </lineage>
</organism>
<keyword evidence="1" id="KW-1133">Transmembrane helix</keyword>
<feature type="domain" description="Neprosin PEP catalytic" evidence="2">
    <location>
        <begin position="1"/>
        <end position="100"/>
    </location>
</feature>
<evidence type="ECO:0000313" key="3">
    <source>
        <dbReference type="EMBL" id="KAF3320032.1"/>
    </source>
</evidence>
<keyword evidence="1" id="KW-0812">Transmembrane</keyword>
<evidence type="ECO:0000256" key="1">
    <source>
        <dbReference type="SAM" id="Phobius"/>
    </source>
</evidence>
<protein>
    <recommendedName>
        <fullName evidence="2">Neprosin PEP catalytic domain-containing protein</fullName>
    </recommendedName>
</protein>
<keyword evidence="1" id="KW-0472">Membrane</keyword>
<sequence length="100" mass="11675">MFCSHRSLHRQKMARGAIAPPVKALFFFLFFSEILIVAIRYVKDEKTKDCSLYRHDNNDLILIGWWPKTLFNNTFDHATKFVWAAEIFYPKSETSPAMGS</sequence>
<dbReference type="OrthoDB" id="663807at2759"/>
<reference evidence="3" key="1">
    <citation type="submission" date="2020-01" db="EMBL/GenBank/DDBJ databases">
        <title>Genome sequence of Kobresia littledalei, the first chromosome-level genome in the family Cyperaceae.</title>
        <authorList>
            <person name="Qu G."/>
        </authorList>
    </citation>
    <scope>NUCLEOTIDE SEQUENCE</scope>
    <source>
        <strain evidence="3">C.B.Clarke</strain>
        <tissue evidence="3">Leaf</tissue>
    </source>
</reference>
<dbReference type="PROSITE" id="PS52045">
    <property type="entry name" value="NEPROSIN_PEP_CD"/>
    <property type="match status" value="1"/>
</dbReference>
<dbReference type="Proteomes" id="UP000623129">
    <property type="component" value="Unassembled WGS sequence"/>
</dbReference>
<gene>
    <name evidence="3" type="ORF">FCM35_KLT21733</name>
</gene>
<dbReference type="AlphaFoldDB" id="A0A833QFT8"/>
<feature type="transmembrane region" description="Helical" evidence="1">
    <location>
        <begin position="21"/>
        <end position="42"/>
    </location>
</feature>
<dbReference type="Pfam" id="PF03080">
    <property type="entry name" value="Neprosin"/>
    <property type="match status" value="1"/>
</dbReference>
<comment type="caution">
    <text evidence="3">The sequence shown here is derived from an EMBL/GenBank/DDBJ whole genome shotgun (WGS) entry which is preliminary data.</text>
</comment>
<accession>A0A833QFT8</accession>
<dbReference type="EMBL" id="SWLB01000177">
    <property type="protein sequence ID" value="KAF3320032.1"/>
    <property type="molecule type" value="Genomic_DNA"/>
</dbReference>